<reference evidence="4" key="2">
    <citation type="journal article" date="2021" name="PeerJ">
        <title>Extensive microbial diversity within the chicken gut microbiome revealed by metagenomics and culture.</title>
        <authorList>
            <person name="Gilroy R."/>
            <person name="Ravi A."/>
            <person name="Getino M."/>
            <person name="Pursley I."/>
            <person name="Horton D.L."/>
            <person name="Alikhan N.F."/>
            <person name="Baker D."/>
            <person name="Gharbi K."/>
            <person name="Hall N."/>
            <person name="Watson M."/>
            <person name="Adriaenssens E.M."/>
            <person name="Foster-Nyarko E."/>
            <person name="Jarju S."/>
            <person name="Secka A."/>
            <person name="Antonio M."/>
            <person name="Oren A."/>
            <person name="Chaudhuri R.R."/>
            <person name="La Ragione R."/>
            <person name="Hildebrand F."/>
            <person name="Pallen M.J."/>
        </authorList>
    </citation>
    <scope>NUCLEOTIDE SEQUENCE</scope>
    <source>
        <strain evidence="4">10192</strain>
    </source>
</reference>
<keyword evidence="2" id="KW-0288">FMN</keyword>
<comment type="caution">
    <text evidence="4">The sequence shown here is derived from an EMBL/GenBank/DDBJ whole genome shotgun (WGS) entry which is preliminary data.</text>
</comment>
<evidence type="ECO:0000256" key="1">
    <source>
        <dbReference type="ARBA" id="ARBA00022630"/>
    </source>
</evidence>
<name>A0A9D9H0E0_9BACT</name>
<evidence type="ECO:0000313" key="5">
    <source>
        <dbReference type="Proteomes" id="UP000823632"/>
    </source>
</evidence>
<dbReference type="PANTHER" id="PTHR43278:SF4">
    <property type="entry name" value="NAD(P)H-DEPENDENT FMN-CONTAINING OXIDOREDUCTASE YWQN-RELATED"/>
    <property type="match status" value="1"/>
</dbReference>
<dbReference type="Proteomes" id="UP000823632">
    <property type="component" value="Unassembled WGS sequence"/>
</dbReference>
<dbReference type="InterPro" id="IPR051796">
    <property type="entry name" value="ISF_SsuE-like"/>
</dbReference>
<dbReference type="InterPro" id="IPR005025">
    <property type="entry name" value="FMN_Rdtase-like_dom"/>
</dbReference>
<proteinExistence type="predicted"/>
<dbReference type="InterPro" id="IPR029039">
    <property type="entry name" value="Flavoprotein-like_sf"/>
</dbReference>
<feature type="domain" description="NADPH-dependent FMN reductase-like" evidence="3">
    <location>
        <begin position="4"/>
        <end position="127"/>
    </location>
</feature>
<dbReference type="PANTHER" id="PTHR43278">
    <property type="entry name" value="NAD(P)H-DEPENDENT FMN-CONTAINING OXIDOREDUCTASE YWQN-RELATED"/>
    <property type="match status" value="1"/>
</dbReference>
<reference evidence="4" key="1">
    <citation type="submission" date="2020-10" db="EMBL/GenBank/DDBJ databases">
        <authorList>
            <person name="Gilroy R."/>
        </authorList>
    </citation>
    <scope>NUCLEOTIDE SEQUENCE</scope>
    <source>
        <strain evidence="4">10192</strain>
    </source>
</reference>
<dbReference type="EMBL" id="JADIND010000205">
    <property type="protein sequence ID" value="MBO8431569.1"/>
    <property type="molecule type" value="Genomic_DNA"/>
</dbReference>
<evidence type="ECO:0000313" key="4">
    <source>
        <dbReference type="EMBL" id="MBO8431569.1"/>
    </source>
</evidence>
<sequence>MSKKVLIISSSPRKGGNSDSLCDKFAEGAVSAGNIVEKIFLKDKHINYCTGCGFCNTNDYTACSQKDDAAEILDKMVGADVIVFGTPVYFYTMCGQMKTLIDRCCARYTHINGKEFYYIMTAADGNSAAMDRVIEEFRGFLCCLDGAEEKGFICATGVWQKGDINLTPYPQAAFDSGKNI</sequence>
<organism evidence="4 5">
    <name type="scientific">Candidatus Scatousia excrementipullorum</name>
    <dbReference type="NCBI Taxonomy" id="2840936"/>
    <lineage>
        <taxon>Bacteria</taxon>
        <taxon>Candidatus Scatousia</taxon>
    </lineage>
</organism>
<protein>
    <submittedName>
        <fullName evidence="4">Flavodoxin family protein</fullName>
    </submittedName>
</protein>
<accession>A0A9D9H0E0</accession>
<dbReference type="SUPFAM" id="SSF52218">
    <property type="entry name" value="Flavoproteins"/>
    <property type="match status" value="1"/>
</dbReference>
<keyword evidence="1" id="KW-0285">Flavoprotein</keyword>
<dbReference type="AlphaFoldDB" id="A0A9D9H0E0"/>
<dbReference type="Gene3D" id="3.40.50.360">
    <property type="match status" value="1"/>
</dbReference>
<gene>
    <name evidence="4" type="ORF">IAC76_09305</name>
</gene>
<evidence type="ECO:0000259" key="3">
    <source>
        <dbReference type="Pfam" id="PF03358"/>
    </source>
</evidence>
<dbReference type="GO" id="GO:0016491">
    <property type="term" value="F:oxidoreductase activity"/>
    <property type="evidence" value="ECO:0007669"/>
    <property type="project" value="InterPro"/>
</dbReference>
<evidence type="ECO:0000256" key="2">
    <source>
        <dbReference type="ARBA" id="ARBA00022643"/>
    </source>
</evidence>
<dbReference type="Pfam" id="PF03358">
    <property type="entry name" value="FMN_red"/>
    <property type="match status" value="1"/>
</dbReference>